<proteinExistence type="predicted"/>
<dbReference type="Proteomes" id="UP000525336">
    <property type="component" value="Unassembled WGS sequence"/>
</dbReference>
<name>A0A7Y3YTV7_9VIBR</name>
<dbReference type="AlphaFoldDB" id="A0A7Y3YTV7"/>
<gene>
    <name evidence="1" type="ORF">F0245_24935</name>
</gene>
<evidence type="ECO:0000313" key="1">
    <source>
        <dbReference type="EMBL" id="NOH36527.1"/>
    </source>
</evidence>
<evidence type="ECO:0000313" key="2">
    <source>
        <dbReference type="Proteomes" id="UP000525336"/>
    </source>
</evidence>
<comment type="caution">
    <text evidence="1">The sequence shown here is derived from an EMBL/GenBank/DDBJ whole genome shotgun (WGS) entry which is preliminary data.</text>
</comment>
<dbReference type="EMBL" id="VTXW01000071">
    <property type="protein sequence ID" value="NOH36527.1"/>
    <property type="molecule type" value="Genomic_DNA"/>
</dbReference>
<reference evidence="1 2" key="1">
    <citation type="submission" date="2019-09" db="EMBL/GenBank/DDBJ databases">
        <title>Draft genome sequencing and comparative genomics of hatchery-associated Vibrios.</title>
        <authorList>
            <person name="Kehlet-Delgado H."/>
            <person name="Mueller R.S."/>
        </authorList>
    </citation>
    <scope>NUCLEOTIDE SEQUENCE [LARGE SCALE GENOMIC DNA]</scope>
    <source>
        <strain evidence="1 2">00-90-10</strain>
    </source>
</reference>
<sequence length="128" mass="14033">MTRPNSTPTLSNIEFSDQRFAAGHESSPKNDISWSLLRLLPSSLEPSKVVSVVLRGGRFGSWETPIEQREVGFVLMAVDANGNEKHVKNFLSSQLSVSAIKQECGEIAKALSATLIDTTINFNLEARD</sequence>
<accession>A0A7Y3YTV7</accession>
<dbReference type="RefSeq" id="WP_171369618.1">
    <property type="nucleotide sequence ID" value="NZ_VTXW01000071.1"/>
</dbReference>
<protein>
    <submittedName>
        <fullName evidence="1">Uncharacterized protein</fullName>
    </submittedName>
</protein>
<organism evidence="1 2">
    <name type="scientific">Vibrio chagasii</name>
    <dbReference type="NCBI Taxonomy" id="170679"/>
    <lineage>
        <taxon>Bacteria</taxon>
        <taxon>Pseudomonadati</taxon>
        <taxon>Pseudomonadota</taxon>
        <taxon>Gammaproteobacteria</taxon>
        <taxon>Vibrionales</taxon>
        <taxon>Vibrionaceae</taxon>
        <taxon>Vibrio</taxon>
    </lineage>
</organism>